<evidence type="ECO:0000313" key="2">
    <source>
        <dbReference type="Proteomes" id="UP000184275"/>
    </source>
</evidence>
<keyword evidence="2" id="KW-1185">Reference proteome</keyword>
<accession>A0A1M6USL7</accession>
<dbReference type="Proteomes" id="UP000184275">
    <property type="component" value="Unassembled WGS sequence"/>
</dbReference>
<dbReference type="AlphaFoldDB" id="A0A1M6USL7"/>
<name>A0A1M6USL7_9BACT</name>
<dbReference type="RefSeq" id="WP_073304408.1">
    <property type="nucleotide sequence ID" value="NZ_FRAW01000015.1"/>
</dbReference>
<evidence type="ECO:0000313" key="1">
    <source>
        <dbReference type="EMBL" id="SHK72205.1"/>
    </source>
</evidence>
<proteinExistence type="predicted"/>
<dbReference type="EMBL" id="FRAW01000015">
    <property type="protein sequence ID" value="SHK72205.1"/>
    <property type="molecule type" value="Genomic_DNA"/>
</dbReference>
<organism evidence="1 2">
    <name type="scientific">Fibrobacter intestinalis</name>
    <dbReference type="NCBI Taxonomy" id="28122"/>
    <lineage>
        <taxon>Bacteria</taxon>
        <taxon>Pseudomonadati</taxon>
        <taxon>Fibrobacterota</taxon>
        <taxon>Fibrobacteria</taxon>
        <taxon>Fibrobacterales</taxon>
        <taxon>Fibrobacteraceae</taxon>
        <taxon>Fibrobacter</taxon>
    </lineage>
</organism>
<reference evidence="2" key="1">
    <citation type="submission" date="2016-11" db="EMBL/GenBank/DDBJ databases">
        <authorList>
            <person name="Varghese N."/>
            <person name="Submissions S."/>
        </authorList>
    </citation>
    <scope>NUCLEOTIDE SEQUENCE [LARGE SCALE GENOMIC DNA]</scope>
    <source>
        <strain evidence="2">UWOS</strain>
    </source>
</reference>
<sequence length="120" mass="13834">MTEWAIAKADGYPEKRQSKLARGHELLIANVLANFEAYLRALELGTHPEQAKRLFPFIHDEKSGLVAIDQRPPKGGFQIRLYVFPHIPTRTVHVVAIRDKSTQENDIRFCHRYVKEIENA</sequence>
<protein>
    <submittedName>
        <fullName evidence="1">Uncharacterized protein</fullName>
    </submittedName>
</protein>
<gene>
    <name evidence="1" type="ORF">SAMN05720469_11543</name>
</gene>